<evidence type="ECO:0000313" key="3">
    <source>
        <dbReference type="Proteomes" id="UP000740754"/>
    </source>
</evidence>
<accession>A0ABX1I7F2</accession>
<name>A0ABX1I7F2_9GAMM</name>
<dbReference type="InterPro" id="IPR021109">
    <property type="entry name" value="Peptidase_aspartic_dom_sf"/>
</dbReference>
<dbReference type="Gene3D" id="2.40.70.10">
    <property type="entry name" value="Acid Proteases"/>
    <property type="match status" value="1"/>
</dbReference>
<proteinExistence type="predicted"/>
<feature type="signal peptide" evidence="1">
    <location>
        <begin position="1"/>
        <end position="22"/>
    </location>
</feature>
<keyword evidence="1" id="KW-0732">Signal</keyword>
<dbReference type="RefSeq" id="WP_168669096.1">
    <property type="nucleotide sequence ID" value="NZ_JAAXKX010000012.1"/>
</dbReference>
<feature type="chain" id="PRO_5045814359" description="Aspartyl protease family protein" evidence="1">
    <location>
        <begin position="23"/>
        <end position="160"/>
    </location>
</feature>
<dbReference type="Proteomes" id="UP000740754">
    <property type="component" value="Unassembled WGS sequence"/>
</dbReference>
<evidence type="ECO:0000313" key="2">
    <source>
        <dbReference type="EMBL" id="NKN33493.1"/>
    </source>
</evidence>
<dbReference type="Pfam" id="PF13650">
    <property type="entry name" value="Asp_protease_2"/>
    <property type="match status" value="1"/>
</dbReference>
<gene>
    <name evidence="2" type="ORF">HF203_09675</name>
</gene>
<comment type="caution">
    <text evidence="2">The sequence shown here is derived from an EMBL/GenBank/DDBJ whole genome shotgun (WGS) entry which is preliminary data.</text>
</comment>
<protein>
    <recommendedName>
        <fullName evidence="4">Aspartyl protease family protein</fullName>
    </recommendedName>
</protein>
<dbReference type="EMBL" id="JAAXKX010000012">
    <property type="protein sequence ID" value="NKN33493.1"/>
    <property type="molecule type" value="Genomic_DNA"/>
</dbReference>
<reference evidence="2 3" key="1">
    <citation type="submission" date="2020-04" db="EMBL/GenBank/DDBJ databases">
        <title>Draft Whole-Genome sequence of Marichromatium bheemlicum DSM 18632, type strain.</title>
        <authorList>
            <person name="Kyndt J.A."/>
            <person name="Meyer T.E."/>
        </authorList>
    </citation>
    <scope>NUCLEOTIDE SEQUENCE [LARGE SCALE GENOMIC DNA]</scope>
    <source>
        <strain evidence="2 3">DSM 18632</strain>
    </source>
</reference>
<sequence>MSKAYCWSLGVVLFVLSVASVAALDPCSAGMARAAGGEARFYRDSSGAHRLRGRIGRTAVTFELAPAVDTLVLGEREAARLGLRAQRGGVVRYRDSSGIRVAHSLVLDSVQVGDIVRERVRAVVVSGEDAGVVLLGQSFLRGLARCRDAGAVVLYQARRR</sequence>
<keyword evidence="3" id="KW-1185">Reference proteome</keyword>
<evidence type="ECO:0008006" key="4">
    <source>
        <dbReference type="Google" id="ProtNLM"/>
    </source>
</evidence>
<organism evidence="2 3">
    <name type="scientific">Marichromatium bheemlicum</name>
    <dbReference type="NCBI Taxonomy" id="365339"/>
    <lineage>
        <taxon>Bacteria</taxon>
        <taxon>Pseudomonadati</taxon>
        <taxon>Pseudomonadota</taxon>
        <taxon>Gammaproteobacteria</taxon>
        <taxon>Chromatiales</taxon>
        <taxon>Chromatiaceae</taxon>
        <taxon>Marichromatium</taxon>
    </lineage>
</organism>
<evidence type="ECO:0000256" key="1">
    <source>
        <dbReference type="SAM" id="SignalP"/>
    </source>
</evidence>